<evidence type="ECO:0000256" key="2">
    <source>
        <dbReference type="ARBA" id="ARBA00022448"/>
    </source>
</evidence>
<evidence type="ECO:0000256" key="4">
    <source>
        <dbReference type="ARBA" id="ARBA00022692"/>
    </source>
</evidence>
<dbReference type="InterPro" id="IPR003684">
    <property type="entry name" value="Porin_alphabac"/>
</dbReference>
<keyword evidence="5 10" id="KW-0732">Signal</keyword>
<accession>A0ABT1C1G7</accession>
<evidence type="ECO:0000256" key="3">
    <source>
        <dbReference type="ARBA" id="ARBA00022452"/>
    </source>
</evidence>
<keyword evidence="7 10" id="KW-0626">Porin</keyword>
<proteinExistence type="inferred from homology"/>
<comment type="similarity">
    <text evidence="1 10">Belongs to the alphaproteobacteria porin family.</text>
</comment>
<dbReference type="EMBL" id="JAMXQS010000001">
    <property type="protein sequence ID" value="MCO6048671.1"/>
    <property type="molecule type" value="Genomic_DNA"/>
</dbReference>
<comment type="subcellular location">
    <subcellularLocation>
        <location evidence="10">Cell outer membrane</location>
        <topology evidence="10">Multi-pass membrane protein</topology>
    </subcellularLocation>
</comment>
<sequence length="383" mass="40908">MNIKSLLLGSAAALVAVSGARAADAVVVAEPEPMEYVRVCDVYGTGYFYIPGTETCLRVGGYVRFDINGGDLLAGQSDTYNTNARFSLQVSTASETELGTLRTYVETRFNYGNGGNDSAGIRFNAADPFDATDDTGVSLNFAWIQLGGFRVGKDESLFTTFPGYAGNVIKDDQVVPFGPYDTNLISYTADFGNGFSAAVSVEEGNGSDEIDSYVPHVVGGLKYTGGWGGITGVAAYDANNEEFAGKVRVDFTVNDAFSLFVMGGYKTDDGDVEGDQFDFNDGSNFYGNWRGGDDDQANGGDGFAVWAGASYVLTPQATINGQVSYDEGEAFQANLNVSYEVVPGFKITPEVVYANYGSDTDPRRGSSDDDNEFGGVLRFQRSF</sequence>
<keyword evidence="12" id="KW-1185">Reference proteome</keyword>
<evidence type="ECO:0000256" key="6">
    <source>
        <dbReference type="ARBA" id="ARBA00023065"/>
    </source>
</evidence>
<dbReference type="RefSeq" id="WP_252815623.1">
    <property type="nucleotide sequence ID" value="NZ_JAMXQS010000001.1"/>
</dbReference>
<evidence type="ECO:0000256" key="1">
    <source>
        <dbReference type="ARBA" id="ARBA00009521"/>
    </source>
</evidence>
<keyword evidence="3 10" id="KW-1134">Transmembrane beta strand</keyword>
<keyword evidence="2 10" id="KW-0813">Transport</keyword>
<evidence type="ECO:0000256" key="5">
    <source>
        <dbReference type="ARBA" id="ARBA00022729"/>
    </source>
</evidence>
<organism evidence="11 12">
    <name type="scientific">Mesorhizobium liriopis</name>
    <dbReference type="NCBI Taxonomy" id="2953882"/>
    <lineage>
        <taxon>Bacteria</taxon>
        <taxon>Pseudomonadati</taxon>
        <taxon>Pseudomonadota</taxon>
        <taxon>Alphaproteobacteria</taxon>
        <taxon>Hyphomicrobiales</taxon>
        <taxon>Phyllobacteriaceae</taxon>
        <taxon>Mesorhizobium</taxon>
    </lineage>
</organism>
<evidence type="ECO:0000313" key="12">
    <source>
        <dbReference type="Proteomes" id="UP001205906"/>
    </source>
</evidence>
<comment type="caution">
    <text evidence="11">The sequence shown here is derived from an EMBL/GenBank/DDBJ whole genome shotgun (WGS) entry which is preliminary data.</text>
</comment>
<keyword evidence="9 10" id="KW-0998">Cell outer membrane</keyword>
<dbReference type="SUPFAM" id="SSF56935">
    <property type="entry name" value="Porins"/>
    <property type="match status" value="1"/>
</dbReference>
<name>A0ABT1C1G7_9HYPH</name>
<keyword evidence="8 10" id="KW-0472">Membrane</keyword>
<evidence type="ECO:0000256" key="8">
    <source>
        <dbReference type="ARBA" id="ARBA00023136"/>
    </source>
</evidence>
<gene>
    <name evidence="11" type="ORF">NGM99_02560</name>
</gene>
<evidence type="ECO:0000313" key="11">
    <source>
        <dbReference type="EMBL" id="MCO6048671.1"/>
    </source>
</evidence>
<comment type="function">
    <text evidence="10">Forms passive diffusion pores that allow small molecular weight hydrophilic materials across the outer membrane.</text>
</comment>
<evidence type="ECO:0000256" key="9">
    <source>
        <dbReference type="ARBA" id="ARBA00023237"/>
    </source>
</evidence>
<evidence type="ECO:0000256" key="7">
    <source>
        <dbReference type="ARBA" id="ARBA00023114"/>
    </source>
</evidence>
<protein>
    <recommendedName>
        <fullName evidence="10">Porin</fullName>
    </recommendedName>
</protein>
<feature type="signal peptide" evidence="10">
    <location>
        <begin position="1"/>
        <end position="22"/>
    </location>
</feature>
<feature type="chain" id="PRO_5044997568" description="Porin" evidence="10">
    <location>
        <begin position="23"/>
        <end position="383"/>
    </location>
</feature>
<dbReference type="Proteomes" id="UP001205906">
    <property type="component" value="Unassembled WGS sequence"/>
</dbReference>
<keyword evidence="6 10" id="KW-0406">Ion transport</keyword>
<comment type="domain">
    <text evidence="10">Consists of 16-stranded beta-barrel sheets, with large surface-exposed loops, that form a transmembrane pore at the center of each barrel. The pore is partially ocluded by a peptide loop that folds into the pore lumen.</text>
</comment>
<dbReference type="Pfam" id="PF02530">
    <property type="entry name" value="Porin_2"/>
    <property type="match status" value="1"/>
</dbReference>
<reference evidence="11 12" key="1">
    <citation type="submission" date="2022-06" db="EMBL/GenBank/DDBJ databases">
        <title>Mesorhizobium sp. strain RP14 Genome sequencing and assembly.</title>
        <authorList>
            <person name="Kim I."/>
        </authorList>
    </citation>
    <scope>NUCLEOTIDE SEQUENCE [LARGE SCALE GENOMIC DNA]</scope>
    <source>
        <strain evidence="12">RP14(2022)</strain>
    </source>
</reference>
<evidence type="ECO:0000256" key="10">
    <source>
        <dbReference type="RuleBase" id="RU364005"/>
    </source>
</evidence>
<keyword evidence="4 10" id="KW-0812">Transmembrane</keyword>